<sequence length="122" mass="13648">MQHPPYEPDDIVDGGALSFTDDGLETPARYVGFDGTLVVVTPDLRSHVTPIDAVSEHTPLLQSYPVAAEWFQEPYCDDNTVLIHPEGETTIHRYRVVDERHESGARSQSESTRQQTQTATPR</sequence>
<dbReference type="Proteomes" id="UP000199112">
    <property type="component" value="Unassembled WGS sequence"/>
</dbReference>
<dbReference type="RefSeq" id="WP_175459746.1">
    <property type="nucleotide sequence ID" value="NZ_FNWL01000002.1"/>
</dbReference>
<dbReference type="EMBL" id="FNWL01000002">
    <property type="protein sequence ID" value="SEH16592.1"/>
    <property type="molecule type" value="Genomic_DNA"/>
</dbReference>
<evidence type="ECO:0000256" key="1">
    <source>
        <dbReference type="SAM" id="MobiDB-lite"/>
    </source>
</evidence>
<accession>A0A1H6G1V7</accession>
<protein>
    <submittedName>
        <fullName evidence="2">Uncharacterized protein</fullName>
    </submittedName>
</protein>
<feature type="compositionally biased region" description="Low complexity" evidence="1">
    <location>
        <begin position="105"/>
        <end position="122"/>
    </location>
</feature>
<organism evidence="2 3">
    <name type="scientific">Natronorubrum sediminis</name>
    <dbReference type="NCBI Taxonomy" id="640943"/>
    <lineage>
        <taxon>Archaea</taxon>
        <taxon>Methanobacteriati</taxon>
        <taxon>Methanobacteriota</taxon>
        <taxon>Stenosarchaea group</taxon>
        <taxon>Halobacteria</taxon>
        <taxon>Halobacteriales</taxon>
        <taxon>Natrialbaceae</taxon>
        <taxon>Natronorubrum</taxon>
    </lineage>
</organism>
<dbReference type="OrthoDB" id="182785at2157"/>
<proteinExistence type="predicted"/>
<feature type="region of interest" description="Disordered" evidence="1">
    <location>
        <begin position="98"/>
        <end position="122"/>
    </location>
</feature>
<evidence type="ECO:0000313" key="3">
    <source>
        <dbReference type="Proteomes" id="UP000199112"/>
    </source>
</evidence>
<gene>
    <name evidence="2" type="ORF">SAMN04487967_2728</name>
</gene>
<keyword evidence="3" id="KW-1185">Reference proteome</keyword>
<evidence type="ECO:0000313" key="2">
    <source>
        <dbReference type="EMBL" id="SEH16592.1"/>
    </source>
</evidence>
<dbReference type="AlphaFoldDB" id="A0A1H6G1V7"/>
<name>A0A1H6G1V7_9EURY</name>
<reference evidence="3" key="1">
    <citation type="submission" date="2016-10" db="EMBL/GenBank/DDBJ databases">
        <authorList>
            <person name="Varghese N."/>
            <person name="Submissions S."/>
        </authorList>
    </citation>
    <scope>NUCLEOTIDE SEQUENCE [LARGE SCALE GENOMIC DNA]</scope>
    <source>
        <strain evidence="3">CGMCC 1.8981</strain>
    </source>
</reference>